<gene>
    <name evidence="3" type="ORF">H7J73_01485</name>
</gene>
<dbReference type="NCBIfam" id="TIGR03084">
    <property type="entry name" value="TIGR03084 family metal-binding protein"/>
    <property type="match status" value="1"/>
</dbReference>
<feature type="domain" description="tRNA wybutosine-synthesis" evidence="1">
    <location>
        <begin position="184"/>
        <end position="229"/>
    </location>
</feature>
<reference evidence="3 4" key="1">
    <citation type="journal article" date="2022" name="BMC Genomics">
        <title>Comparative genome analysis of mycobacteria focusing on tRNA and non-coding RNA.</title>
        <authorList>
            <person name="Behra P.R.K."/>
            <person name="Pettersson B.M.F."/>
            <person name="Ramesh M."/>
            <person name="Das S."/>
            <person name="Dasgupta S."/>
            <person name="Kirsebom L.A."/>
        </authorList>
    </citation>
    <scope>NUCLEOTIDE SEQUENCE [LARGE SCALE GENOMIC DNA]</scope>
    <source>
        <strain evidence="3 4">DSM 44078</strain>
    </source>
</reference>
<dbReference type="InterPro" id="IPR034660">
    <property type="entry name" value="DinB/YfiT-like"/>
</dbReference>
<dbReference type="Pfam" id="PF11716">
    <property type="entry name" value="MDMPI_N"/>
    <property type="match status" value="1"/>
</dbReference>
<accession>A0ABT3C5I6</accession>
<dbReference type="Gene3D" id="1.20.120.450">
    <property type="entry name" value="dinb family like domain"/>
    <property type="match status" value="1"/>
</dbReference>
<evidence type="ECO:0000313" key="4">
    <source>
        <dbReference type="Proteomes" id="UP001526201"/>
    </source>
</evidence>
<dbReference type="RefSeq" id="WP_264065465.1">
    <property type="nucleotide sequence ID" value="NZ_JACKTY010000009.1"/>
</dbReference>
<dbReference type="Pfam" id="PF08608">
    <property type="entry name" value="Wyosine_form"/>
    <property type="match status" value="1"/>
</dbReference>
<dbReference type="InterPro" id="IPR017518">
    <property type="entry name" value="CHP03084"/>
</dbReference>
<dbReference type="SUPFAM" id="SSF109854">
    <property type="entry name" value="DinB/YfiT-like putative metalloenzymes"/>
    <property type="match status" value="1"/>
</dbReference>
<dbReference type="InterPro" id="IPR024344">
    <property type="entry name" value="MDMPI_metal-binding"/>
</dbReference>
<organism evidence="3 4">
    <name type="scientific">Mycolicibacterium komossense</name>
    <dbReference type="NCBI Taxonomy" id="1779"/>
    <lineage>
        <taxon>Bacteria</taxon>
        <taxon>Bacillati</taxon>
        <taxon>Actinomycetota</taxon>
        <taxon>Actinomycetes</taxon>
        <taxon>Mycobacteriales</taxon>
        <taxon>Mycobacteriaceae</taxon>
        <taxon>Mycolicibacterium</taxon>
    </lineage>
</organism>
<sequence length="257" mass="27590">MADAGPMITDLEAESDALDALIGPLPPDQWATPTPAPAWTIAHQIAHLLWTDRVALLSVTDEAAFGEVLTQAAANPLGFVDVAAEELAGVGPAELLSQWRSTRTQLHEELRLVPESRKLLWFGPPMSAASMATARLMETWAHGLDVADALGVTRPATDRLRSIAHLGVRTRDFAFGVHGLPAPNEPFHVKLRAPDGSSWEWGPPDAAQRVIGSGEDFCQLVTQRRPLRDLEIVAEGTDAAKWVEIAQAFAGPPGAGR</sequence>
<evidence type="ECO:0000313" key="3">
    <source>
        <dbReference type="EMBL" id="MCV7224717.1"/>
    </source>
</evidence>
<proteinExistence type="predicted"/>
<dbReference type="EMBL" id="JACKTY010000009">
    <property type="protein sequence ID" value="MCV7224717.1"/>
    <property type="molecule type" value="Genomic_DNA"/>
</dbReference>
<protein>
    <submittedName>
        <fullName evidence="3">TIGR03084 family protein</fullName>
    </submittedName>
</protein>
<evidence type="ECO:0000259" key="1">
    <source>
        <dbReference type="Pfam" id="PF08608"/>
    </source>
</evidence>
<dbReference type="InterPro" id="IPR017517">
    <property type="entry name" value="Maleyloyr_isom"/>
</dbReference>
<feature type="domain" description="Mycothiol-dependent maleylpyruvate isomerase metal-binding" evidence="2">
    <location>
        <begin position="11"/>
        <end position="147"/>
    </location>
</feature>
<keyword evidence="4" id="KW-1185">Reference proteome</keyword>
<dbReference type="InterPro" id="IPR013917">
    <property type="entry name" value="tRNA_wybutosine-synth"/>
</dbReference>
<evidence type="ECO:0000259" key="2">
    <source>
        <dbReference type="Pfam" id="PF11716"/>
    </source>
</evidence>
<dbReference type="NCBIfam" id="TIGR03083">
    <property type="entry name" value="maleylpyruvate isomerase family mycothiol-dependent enzyme"/>
    <property type="match status" value="1"/>
</dbReference>
<comment type="caution">
    <text evidence="3">The sequence shown here is derived from an EMBL/GenBank/DDBJ whole genome shotgun (WGS) entry which is preliminary data.</text>
</comment>
<dbReference type="Proteomes" id="UP001526201">
    <property type="component" value="Unassembled WGS sequence"/>
</dbReference>
<name>A0ABT3C5I6_9MYCO</name>